<reference evidence="3" key="1">
    <citation type="journal article" date="2013" name="Nature">
        <title>Draft genome of the wheat A-genome progenitor Triticum urartu.</title>
        <authorList>
            <person name="Ling H.Q."/>
            <person name="Zhao S."/>
            <person name="Liu D."/>
            <person name="Wang J."/>
            <person name="Sun H."/>
            <person name="Zhang C."/>
            <person name="Fan H."/>
            <person name="Li D."/>
            <person name="Dong L."/>
            <person name="Tao Y."/>
            <person name="Gao C."/>
            <person name="Wu H."/>
            <person name="Li Y."/>
            <person name="Cui Y."/>
            <person name="Guo X."/>
            <person name="Zheng S."/>
            <person name="Wang B."/>
            <person name="Yu K."/>
            <person name="Liang Q."/>
            <person name="Yang W."/>
            <person name="Lou X."/>
            <person name="Chen J."/>
            <person name="Feng M."/>
            <person name="Jian J."/>
            <person name="Zhang X."/>
            <person name="Luo G."/>
            <person name="Jiang Y."/>
            <person name="Liu J."/>
            <person name="Wang Z."/>
            <person name="Sha Y."/>
            <person name="Zhang B."/>
            <person name="Wu H."/>
            <person name="Tang D."/>
            <person name="Shen Q."/>
            <person name="Xue P."/>
            <person name="Zou S."/>
            <person name="Wang X."/>
            <person name="Liu X."/>
            <person name="Wang F."/>
            <person name="Yang Y."/>
            <person name="An X."/>
            <person name="Dong Z."/>
            <person name="Zhang K."/>
            <person name="Zhang X."/>
            <person name="Luo M.C."/>
            <person name="Dvorak J."/>
            <person name="Tong Y."/>
            <person name="Wang J."/>
            <person name="Yang H."/>
            <person name="Li Z."/>
            <person name="Wang D."/>
            <person name="Zhang A."/>
            <person name="Wang J."/>
        </authorList>
    </citation>
    <scope>NUCLEOTIDE SEQUENCE</scope>
    <source>
        <strain evidence="3">cv. G1812</strain>
    </source>
</reference>
<dbReference type="Gramene" id="TuG1812G0200001681.01.T04">
    <property type="protein sequence ID" value="TuG1812G0200001681.01.T04"/>
    <property type="gene ID" value="TuG1812G0200001681.01"/>
</dbReference>
<keyword evidence="3" id="KW-1185">Reference proteome</keyword>
<reference evidence="2" key="2">
    <citation type="submission" date="2018-03" db="EMBL/GenBank/DDBJ databases">
        <title>The Triticum urartu genome reveals the dynamic nature of wheat genome evolution.</title>
        <authorList>
            <person name="Ling H."/>
            <person name="Ma B."/>
            <person name="Shi X."/>
            <person name="Liu H."/>
            <person name="Dong L."/>
            <person name="Sun H."/>
            <person name="Cao Y."/>
            <person name="Gao Q."/>
            <person name="Zheng S."/>
            <person name="Li Y."/>
            <person name="Yu Y."/>
            <person name="Du H."/>
            <person name="Qi M."/>
            <person name="Li Y."/>
            <person name="Yu H."/>
            <person name="Cui Y."/>
            <person name="Wang N."/>
            <person name="Chen C."/>
            <person name="Wu H."/>
            <person name="Zhao Y."/>
            <person name="Zhang J."/>
            <person name="Li Y."/>
            <person name="Zhou W."/>
            <person name="Zhang B."/>
            <person name="Hu W."/>
            <person name="Eijk M."/>
            <person name="Tang J."/>
            <person name="Witsenboer H."/>
            <person name="Zhao S."/>
            <person name="Li Z."/>
            <person name="Zhang A."/>
            <person name="Wang D."/>
            <person name="Liang C."/>
        </authorList>
    </citation>
    <scope>NUCLEOTIDE SEQUENCE [LARGE SCALE GENOMIC DNA]</scope>
    <source>
        <strain evidence="2">cv. G1812</strain>
    </source>
</reference>
<feature type="region of interest" description="Disordered" evidence="1">
    <location>
        <begin position="1"/>
        <end position="26"/>
    </location>
</feature>
<reference evidence="2" key="3">
    <citation type="submission" date="2022-06" db="UniProtKB">
        <authorList>
            <consortium name="EnsemblPlants"/>
        </authorList>
    </citation>
    <scope>IDENTIFICATION</scope>
</reference>
<protein>
    <submittedName>
        <fullName evidence="2">Uncharacterized protein</fullName>
    </submittedName>
</protein>
<accession>A0A8R7PBM3</accession>
<proteinExistence type="predicted"/>
<dbReference type="EnsemblPlants" id="TuG1812G0200001681.01.T04">
    <property type="protein sequence ID" value="TuG1812G0200001681.01.T04"/>
    <property type="gene ID" value="TuG1812G0200001681.01"/>
</dbReference>
<name>A0A8R7PBM3_TRIUA</name>
<dbReference type="AlphaFoldDB" id="A0A8R7PBM3"/>
<dbReference type="Gramene" id="TuG1812G0200001681.01.T01">
    <property type="protein sequence ID" value="TuG1812G0200001681.01.T01"/>
    <property type="gene ID" value="TuG1812G0200001681.01"/>
</dbReference>
<evidence type="ECO:0000256" key="1">
    <source>
        <dbReference type="SAM" id="MobiDB-lite"/>
    </source>
</evidence>
<evidence type="ECO:0000313" key="2">
    <source>
        <dbReference type="EnsemblPlants" id="TuG1812G0200001681.01.T01"/>
    </source>
</evidence>
<dbReference type="Proteomes" id="UP000015106">
    <property type="component" value="Chromosome 2"/>
</dbReference>
<dbReference type="EnsemblPlants" id="TuG1812G0200001681.01.T01">
    <property type="protein sequence ID" value="TuG1812G0200001681.01.T01"/>
    <property type="gene ID" value="TuG1812G0200001681.01"/>
</dbReference>
<organism evidence="2 3">
    <name type="scientific">Triticum urartu</name>
    <name type="common">Red wild einkorn</name>
    <name type="synonym">Crithodium urartu</name>
    <dbReference type="NCBI Taxonomy" id="4572"/>
    <lineage>
        <taxon>Eukaryota</taxon>
        <taxon>Viridiplantae</taxon>
        <taxon>Streptophyta</taxon>
        <taxon>Embryophyta</taxon>
        <taxon>Tracheophyta</taxon>
        <taxon>Spermatophyta</taxon>
        <taxon>Magnoliopsida</taxon>
        <taxon>Liliopsida</taxon>
        <taxon>Poales</taxon>
        <taxon>Poaceae</taxon>
        <taxon>BOP clade</taxon>
        <taxon>Pooideae</taxon>
        <taxon>Triticodae</taxon>
        <taxon>Triticeae</taxon>
        <taxon>Triticinae</taxon>
        <taxon>Triticum</taxon>
    </lineage>
</organism>
<sequence length="111" mass="12340">MRSCSSAGRRKAQLRCGSSPVGRRSSATPARTEYCLGYNLPRAALLYKEIDLVIRDDGGRLYDRGKVNMSPLCNKTTGTSPNVCSIEGKKELFMSCYFKIPKRFTLPLLVT</sequence>
<evidence type="ECO:0000313" key="3">
    <source>
        <dbReference type="Proteomes" id="UP000015106"/>
    </source>
</evidence>